<dbReference type="PRINTS" id="PR00080">
    <property type="entry name" value="SDRFAMILY"/>
</dbReference>
<dbReference type="Proteomes" id="UP000007809">
    <property type="component" value="Chromosome"/>
</dbReference>
<dbReference type="SUPFAM" id="SSF51735">
    <property type="entry name" value="NAD(P)-binding Rossmann-fold domains"/>
    <property type="match status" value="1"/>
</dbReference>
<keyword evidence="6" id="KW-1185">Reference proteome</keyword>
<dbReference type="GO" id="GO:0004316">
    <property type="term" value="F:3-oxoacyl-[acyl-carrier-protein] reductase (NADPH) activity"/>
    <property type="evidence" value="ECO:0007669"/>
    <property type="project" value="UniProtKB-EC"/>
</dbReference>
<feature type="region of interest" description="Disordered" evidence="3">
    <location>
        <begin position="1"/>
        <end position="24"/>
    </location>
</feature>
<evidence type="ECO:0000256" key="3">
    <source>
        <dbReference type="SAM" id="MobiDB-lite"/>
    </source>
</evidence>
<dbReference type="RefSeq" id="WP_013677532.1">
    <property type="nucleotide sequence ID" value="NC_015312.1"/>
</dbReference>
<feature type="compositionally biased region" description="Basic and acidic residues" evidence="3">
    <location>
        <begin position="1"/>
        <end position="21"/>
    </location>
</feature>
<dbReference type="PRINTS" id="PR00081">
    <property type="entry name" value="GDHRDH"/>
</dbReference>
<comment type="similarity">
    <text evidence="1">Belongs to the short-chain dehydrogenases/reductases (SDR) family.</text>
</comment>
<evidence type="ECO:0000256" key="2">
    <source>
        <dbReference type="ARBA" id="ARBA00023002"/>
    </source>
</evidence>
<dbReference type="InterPro" id="IPR057326">
    <property type="entry name" value="KR_dom"/>
</dbReference>
<dbReference type="PROSITE" id="PS00061">
    <property type="entry name" value="ADH_SHORT"/>
    <property type="match status" value="1"/>
</dbReference>
<evidence type="ECO:0000259" key="4">
    <source>
        <dbReference type="SMART" id="SM00822"/>
    </source>
</evidence>
<dbReference type="PANTHER" id="PTHR42760:SF133">
    <property type="entry name" value="3-OXOACYL-[ACYL-CARRIER-PROTEIN] REDUCTASE"/>
    <property type="match status" value="1"/>
</dbReference>
<accession>F4CXP8</accession>
<dbReference type="STRING" id="675635.Psed_5498"/>
<dbReference type="Gene3D" id="3.40.50.720">
    <property type="entry name" value="NAD(P)-binding Rossmann-like Domain"/>
    <property type="match status" value="1"/>
</dbReference>
<dbReference type="eggNOG" id="COG4221">
    <property type="taxonomic scope" value="Bacteria"/>
</dbReference>
<dbReference type="AlphaFoldDB" id="F4CXP8"/>
<evidence type="ECO:0000313" key="5">
    <source>
        <dbReference type="EMBL" id="AEA27631.1"/>
    </source>
</evidence>
<dbReference type="EC" id="1.1.1.100" evidence="5"/>
<dbReference type="OrthoDB" id="9804774at2"/>
<dbReference type="InterPro" id="IPR020904">
    <property type="entry name" value="Sc_DH/Rdtase_CS"/>
</dbReference>
<dbReference type="InterPro" id="IPR002347">
    <property type="entry name" value="SDR_fam"/>
</dbReference>
<evidence type="ECO:0000313" key="6">
    <source>
        <dbReference type="Proteomes" id="UP000007809"/>
    </source>
</evidence>
<keyword evidence="2 5" id="KW-0560">Oxidoreductase</keyword>
<dbReference type="Pfam" id="PF13561">
    <property type="entry name" value="adh_short_C2"/>
    <property type="match status" value="1"/>
</dbReference>
<proteinExistence type="inferred from homology"/>
<gene>
    <name evidence="5" type="ordered locus">Psed_5498</name>
</gene>
<sequence length="260" mass="26958">MSQDSPDRTAADRTAAERTAADRTSLVTGASRGIGAGIARHLLDRGVRVAGAYRSGRDGVEKLATAHRDRVLPVHLDLGDPDSAVDAVEQVRATWGRLDSLVLNAAVWDGGRLTRMDPDAWWAVVETNLRGTAAVVRAAVPLLQEGNDASIVLVGSVVGHVGFPGDTAYASTKAALVGFARSLAKELAATGVRVNVLAPGFVDTDMTAAVPEGSRATIAEATLLGRFGTVDEIARAAVFLSEDATFCTGTVLAADGGWSL</sequence>
<dbReference type="HOGENOM" id="CLU_010194_1_3_11"/>
<dbReference type="InterPro" id="IPR036291">
    <property type="entry name" value="NAD(P)-bd_dom_sf"/>
</dbReference>
<feature type="domain" description="Ketoreductase" evidence="4">
    <location>
        <begin position="23"/>
        <end position="202"/>
    </location>
</feature>
<reference evidence="5 6" key="1">
    <citation type="journal article" date="2011" name="J. Bacteriol.">
        <title>Genome sequence of the 1,4-dioxane-degrading Pseudonocardia dioxanivorans strain CB1190.</title>
        <authorList>
            <person name="Sales C.M."/>
            <person name="Mahendra S."/>
            <person name="Grostern A."/>
            <person name="Parales R.E."/>
            <person name="Goodwin L.A."/>
            <person name="Woyke T."/>
            <person name="Nolan M."/>
            <person name="Lapidus A."/>
            <person name="Chertkov O."/>
            <person name="Ovchinnikova G."/>
            <person name="Sczyrba A."/>
            <person name="Alvarez-Cohen L."/>
        </authorList>
    </citation>
    <scope>NUCLEOTIDE SEQUENCE [LARGE SCALE GENOMIC DNA]</scope>
    <source>
        <strain evidence="6">ATCC 55486 / DSM 44775 / JCM 13855 / CB1190</strain>
    </source>
</reference>
<dbReference type="PANTHER" id="PTHR42760">
    <property type="entry name" value="SHORT-CHAIN DEHYDROGENASES/REDUCTASES FAMILY MEMBER"/>
    <property type="match status" value="1"/>
</dbReference>
<dbReference type="EMBL" id="CP002593">
    <property type="protein sequence ID" value="AEA27631.1"/>
    <property type="molecule type" value="Genomic_DNA"/>
</dbReference>
<dbReference type="FunFam" id="3.40.50.720:FF:000173">
    <property type="entry name" value="3-oxoacyl-[acyl-carrier protein] reductase"/>
    <property type="match status" value="1"/>
</dbReference>
<dbReference type="SMART" id="SM00822">
    <property type="entry name" value="PKS_KR"/>
    <property type="match status" value="1"/>
</dbReference>
<evidence type="ECO:0000256" key="1">
    <source>
        <dbReference type="ARBA" id="ARBA00006484"/>
    </source>
</evidence>
<protein>
    <submittedName>
        <fullName evidence="5">3-oxoacyl-(Acyl-carrier-protein) reductase</fullName>
        <ecNumber evidence="5">1.1.1.100</ecNumber>
    </submittedName>
</protein>
<organism evidence="5 6">
    <name type="scientific">Pseudonocardia dioxanivorans (strain ATCC 55486 / DSM 44775 / JCM 13855 / CB1190)</name>
    <dbReference type="NCBI Taxonomy" id="675635"/>
    <lineage>
        <taxon>Bacteria</taxon>
        <taxon>Bacillati</taxon>
        <taxon>Actinomycetota</taxon>
        <taxon>Actinomycetes</taxon>
        <taxon>Pseudonocardiales</taxon>
        <taxon>Pseudonocardiaceae</taxon>
        <taxon>Pseudonocardia</taxon>
    </lineage>
</organism>
<name>F4CXP8_PSEUX</name>
<dbReference type="KEGG" id="pdx:Psed_5498"/>